<sequence>MKARIMNSIIKFFLAILCIGCVNYLLIYYSDGYFNSSYKETILFIDVIFTWAFCFIFIYAIFYTIKKIYYGNDKCKNFIFDSAIAIIVITVITKILLISFLRSLNLYGIDVILVMMGIAVGIYAYVFALTVLLRLTFKGIEVNYPVSNSSVIRLLKVLHIACLVANLTIIGAFFGIPIFLALWIFQYIFANEKNPFFVFRKYNPKPYQEEDIIDVEVEDEKPKKSLKTFLENWKD</sequence>
<dbReference type="AlphaFoldDB" id="A0AAX2M1K9"/>
<evidence type="ECO:0008006" key="4">
    <source>
        <dbReference type="Google" id="ProtNLM"/>
    </source>
</evidence>
<keyword evidence="1" id="KW-0812">Transmembrane</keyword>
<reference evidence="2 3" key="1">
    <citation type="submission" date="2018-06" db="EMBL/GenBank/DDBJ databases">
        <authorList>
            <consortium name="Pathogen Informatics"/>
            <person name="Doyle S."/>
        </authorList>
    </citation>
    <scope>NUCLEOTIDE SEQUENCE [LARGE SCALE GENOMIC DNA]</scope>
    <source>
        <strain evidence="2 3">NCTC13105</strain>
    </source>
</reference>
<comment type="caution">
    <text evidence="2">The sequence shown here is derived from an EMBL/GenBank/DDBJ whole genome shotgun (WGS) entry which is preliminary data.</text>
</comment>
<accession>A0AAX2M1K9</accession>
<dbReference type="Proteomes" id="UP000254131">
    <property type="component" value="Unassembled WGS sequence"/>
</dbReference>
<organism evidence="2 3">
    <name type="scientific">Campylobacter jejuni</name>
    <dbReference type="NCBI Taxonomy" id="197"/>
    <lineage>
        <taxon>Bacteria</taxon>
        <taxon>Pseudomonadati</taxon>
        <taxon>Campylobacterota</taxon>
        <taxon>Epsilonproteobacteria</taxon>
        <taxon>Campylobacterales</taxon>
        <taxon>Campylobacteraceae</taxon>
        <taxon>Campylobacter</taxon>
    </lineage>
</organism>
<proteinExistence type="predicted"/>
<feature type="transmembrane region" description="Helical" evidence="1">
    <location>
        <begin position="12"/>
        <end position="30"/>
    </location>
</feature>
<protein>
    <recommendedName>
        <fullName evidence="4">Integral membrane protein</fullName>
    </recommendedName>
</protein>
<keyword evidence="1" id="KW-0472">Membrane</keyword>
<name>A0AAX2M1K9_CAMJU</name>
<dbReference type="EMBL" id="UFVB01000001">
    <property type="protein sequence ID" value="SUW93094.1"/>
    <property type="molecule type" value="Genomic_DNA"/>
</dbReference>
<feature type="transmembrane region" description="Helical" evidence="1">
    <location>
        <begin position="157"/>
        <end position="185"/>
    </location>
</feature>
<feature type="transmembrane region" description="Helical" evidence="1">
    <location>
        <begin position="77"/>
        <end position="100"/>
    </location>
</feature>
<gene>
    <name evidence="2" type="ORF">NCTC13105_01238</name>
</gene>
<feature type="transmembrane region" description="Helical" evidence="1">
    <location>
        <begin position="112"/>
        <end position="137"/>
    </location>
</feature>
<keyword evidence="1" id="KW-1133">Transmembrane helix</keyword>
<evidence type="ECO:0000256" key="1">
    <source>
        <dbReference type="SAM" id="Phobius"/>
    </source>
</evidence>
<evidence type="ECO:0000313" key="2">
    <source>
        <dbReference type="EMBL" id="SUW93094.1"/>
    </source>
</evidence>
<feature type="transmembrane region" description="Helical" evidence="1">
    <location>
        <begin position="42"/>
        <end position="65"/>
    </location>
</feature>
<evidence type="ECO:0000313" key="3">
    <source>
        <dbReference type="Proteomes" id="UP000254131"/>
    </source>
</evidence>